<proteinExistence type="predicted"/>
<dbReference type="EMBL" id="BAAARK010000001">
    <property type="protein sequence ID" value="GAA2647105.1"/>
    <property type="molecule type" value="Genomic_DNA"/>
</dbReference>
<evidence type="ECO:0000256" key="1">
    <source>
        <dbReference type="SAM" id="MobiDB-lite"/>
    </source>
</evidence>
<evidence type="ECO:0000313" key="2">
    <source>
        <dbReference type="EMBL" id="GAA2647105.1"/>
    </source>
</evidence>
<feature type="region of interest" description="Disordered" evidence="1">
    <location>
        <begin position="1"/>
        <end position="22"/>
    </location>
</feature>
<name>A0ABN3R9H2_9ACTN</name>
<comment type="caution">
    <text evidence="2">The sequence shown here is derived from an EMBL/GenBank/DDBJ whole genome shotgun (WGS) entry which is preliminary data.</text>
</comment>
<dbReference type="Proteomes" id="UP001500994">
    <property type="component" value="Unassembled WGS sequence"/>
</dbReference>
<protein>
    <submittedName>
        <fullName evidence="2">Uncharacterized protein</fullName>
    </submittedName>
</protein>
<evidence type="ECO:0000313" key="3">
    <source>
        <dbReference type="Proteomes" id="UP001500994"/>
    </source>
</evidence>
<keyword evidence="3" id="KW-1185">Reference proteome</keyword>
<sequence length="99" mass="10404">MSWDKAGARPGRSEVQTTRASPTVSLPVLAEAGLAVLHAVRAAPAAVRAASARRVRRALRDACIGVVSCPTVRAARLASPREPTRYPTGYGDQAATVPW</sequence>
<accession>A0ABN3R9H2</accession>
<feature type="region of interest" description="Disordered" evidence="1">
    <location>
        <begin position="79"/>
        <end position="99"/>
    </location>
</feature>
<gene>
    <name evidence="2" type="ORF">GCM10009864_07390</name>
</gene>
<reference evidence="2 3" key="1">
    <citation type="journal article" date="2019" name="Int. J. Syst. Evol. Microbiol.">
        <title>The Global Catalogue of Microorganisms (GCM) 10K type strain sequencing project: providing services to taxonomists for standard genome sequencing and annotation.</title>
        <authorList>
            <consortium name="The Broad Institute Genomics Platform"/>
            <consortium name="The Broad Institute Genome Sequencing Center for Infectious Disease"/>
            <person name="Wu L."/>
            <person name="Ma J."/>
        </authorList>
    </citation>
    <scope>NUCLEOTIDE SEQUENCE [LARGE SCALE GENOMIC DNA]</scope>
    <source>
        <strain evidence="2 3">JCM 16374</strain>
    </source>
</reference>
<organism evidence="2 3">
    <name type="scientific">Streptomyces lunalinharesii</name>
    <dbReference type="NCBI Taxonomy" id="333384"/>
    <lineage>
        <taxon>Bacteria</taxon>
        <taxon>Bacillati</taxon>
        <taxon>Actinomycetota</taxon>
        <taxon>Actinomycetes</taxon>
        <taxon>Kitasatosporales</taxon>
        <taxon>Streptomycetaceae</taxon>
        <taxon>Streptomyces</taxon>
    </lineage>
</organism>